<proteinExistence type="inferred from homology"/>
<evidence type="ECO:0000256" key="2">
    <source>
        <dbReference type="SAM" id="MobiDB-lite"/>
    </source>
</evidence>
<dbReference type="PANTHER" id="PTHR21043">
    <property type="entry name" value="IOJAP SUPERFAMILY ORTHOLOG"/>
    <property type="match status" value="1"/>
</dbReference>
<gene>
    <name evidence="3" type="ORF">METZ01_LOCUS54698</name>
</gene>
<protein>
    <recommendedName>
        <fullName evidence="4">Ribosomal silencing factor RsfS</fullName>
    </recommendedName>
</protein>
<dbReference type="Gene3D" id="3.30.460.10">
    <property type="entry name" value="Beta Polymerase, domain 2"/>
    <property type="match status" value="1"/>
</dbReference>
<evidence type="ECO:0008006" key="4">
    <source>
        <dbReference type="Google" id="ProtNLM"/>
    </source>
</evidence>
<dbReference type="EMBL" id="UINC01002944">
    <property type="protein sequence ID" value="SVA01844.1"/>
    <property type="molecule type" value="Genomic_DNA"/>
</dbReference>
<comment type="similarity">
    <text evidence="1">Belongs to the Iojap/RsfS family.</text>
</comment>
<evidence type="ECO:0000313" key="3">
    <source>
        <dbReference type="EMBL" id="SVA01844.1"/>
    </source>
</evidence>
<dbReference type="GO" id="GO:0043023">
    <property type="term" value="F:ribosomal large subunit binding"/>
    <property type="evidence" value="ECO:0007669"/>
    <property type="project" value="TreeGrafter"/>
</dbReference>
<dbReference type="GO" id="GO:0090071">
    <property type="term" value="P:negative regulation of ribosome biogenesis"/>
    <property type="evidence" value="ECO:0007669"/>
    <property type="project" value="TreeGrafter"/>
</dbReference>
<dbReference type="GO" id="GO:0017148">
    <property type="term" value="P:negative regulation of translation"/>
    <property type="evidence" value="ECO:0007669"/>
    <property type="project" value="TreeGrafter"/>
</dbReference>
<dbReference type="AlphaFoldDB" id="A0A381SED0"/>
<dbReference type="Pfam" id="PF02410">
    <property type="entry name" value="RsfS"/>
    <property type="match status" value="1"/>
</dbReference>
<dbReference type="SUPFAM" id="SSF81301">
    <property type="entry name" value="Nucleotidyltransferase"/>
    <property type="match status" value="1"/>
</dbReference>
<evidence type="ECO:0000256" key="1">
    <source>
        <dbReference type="ARBA" id="ARBA00010574"/>
    </source>
</evidence>
<sequence length="145" mass="16141">MKNSEKDSGSTSAELEIGHASDLKEGNVLPIDQGRSASDLAVESAENLQAENIHLLDVRGLSDFTDYFVILTATSSRHLRAVASDIEFSLKSEGHVIHHKEGDHTSGWTLLDYGNLIVHLFAPEYREFYDLESAWTEAKTLRIIQ</sequence>
<dbReference type="PANTHER" id="PTHR21043:SF0">
    <property type="entry name" value="MITOCHONDRIAL ASSEMBLY OF RIBOSOMAL LARGE SUBUNIT PROTEIN 1"/>
    <property type="match status" value="1"/>
</dbReference>
<feature type="region of interest" description="Disordered" evidence="2">
    <location>
        <begin position="1"/>
        <end position="21"/>
    </location>
</feature>
<name>A0A381SED0_9ZZZZ</name>
<dbReference type="InterPro" id="IPR004394">
    <property type="entry name" value="Iojap/RsfS/C7orf30"/>
</dbReference>
<reference evidence="3" key="1">
    <citation type="submission" date="2018-05" db="EMBL/GenBank/DDBJ databases">
        <authorList>
            <person name="Lanie J.A."/>
            <person name="Ng W.-L."/>
            <person name="Kazmierczak K.M."/>
            <person name="Andrzejewski T.M."/>
            <person name="Davidsen T.M."/>
            <person name="Wayne K.J."/>
            <person name="Tettelin H."/>
            <person name="Glass J.I."/>
            <person name="Rusch D."/>
            <person name="Podicherti R."/>
            <person name="Tsui H.-C.T."/>
            <person name="Winkler M.E."/>
        </authorList>
    </citation>
    <scope>NUCLEOTIDE SEQUENCE</scope>
</reference>
<dbReference type="NCBIfam" id="TIGR00090">
    <property type="entry name" value="rsfS_iojap_ybeB"/>
    <property type="match status" value="1"/>
</dbReference>
<dbReference type="InterPro" id="IPR043519">
    <property type="entry name" value="NT_sf"/>
</dbReference>
<organism evidence="3">
    <name type="scientific">marine metagenome</name>
    <dbReference type="NCBI Taxonomy" id="408172"/>
    <lineage>
        <taxon>unclassified sequences</taxon>
        <taxon>metagenomes</taxon>
        <taxon>ecological metagenomes</taxon>
    </lineage>
</organism>
<accession>A0A381SED0</accession>
<dbReference type="HAMAP" id="MF_01477">
    <property type="entry name" value="Iojap_RsfS"/>
    <property type="match status" value="1"/>
</dbReference>